<evidence type="ECO:0000313" key="1">
    <source>
        <dbReference type="EMBL" id="VVC86141.1"/>
    </source>
</evidence>
<accession>A0A5E4PJX6</accession>
<organism evidence="1 2">
    <name type="scientific">Leptidea sinapis</name>
    <dbReference type="NCBI Taxonomy" id="189913"/>
    <lineage>
        <taxon>Eukaryota</taxon>
        <taxon>Metazoa</taxon>
        <taxon>Ecdysozoa</taxon>
        <taxon>Arthropoda</taxon>
        <taxon>Hexapoda</taxon>
        <taxon>Insecta</taxon>
        <taxon>Pterygota</taxon>
        <taxon>Neoptera</taxon>
        <taxon>Endopterygota</taxon>
        <taxon>Lepidoptera</taxon>
        <taxon>Glossata</taxon>
        <taxon>Ditrysia</taxon>
        <taxon>Papilionoidea</taxon>
        <taxon>Pieridae</taxon>
        <taxon>Dismorphiinae</taxon>
        <taxon>Leptidea</taxon>
    </lineage>
</organism>
<dbReference type="EMBL" id="FZQP02000002">
    <property type="protein sequence ID" value="VVC86141.1"/>
    <property type="molecule type" value="Genomic_DNA"/>
</dbReference>
<keyword evidence="2" id="KW-1185">Reference proteome</keyword>
<reference evidence="1 2" key="1">
    <citation type="submission" date="2017-07" db="EMBL/GenBank/DDBJ databases">
        <authorList>
            <person name="Talla V."/>
            <person name="Backstrom N."/>
        </authorList>
    </citation>
    <scope>NUCLEOTIDE SEQUENCE [LARGE SCALE GENOMIC DNA]</scope>
</reference>
<protein>
    <submittedName>
        <fullName evidence="1">Uncharacterized protein</fullName>
    </submittedName>
</protein>
<gene>
    <name evidence="1" type="ORF">LSINAPIS_LOCUS19</name>
</gene>
<proteinExistence type="predicted"/>
<evidence type="ECO:0000313" key="2">
    <source>
        <dbReference type="Proteomes" id="UP000324832"/>
    </source>
</evidence>
<name>A0A5E4PJX6_9NEOP</name>
<sequence>MCLCIRSLTHMATT</sequence>
<dbReference type="Proteomes" id="UP000324832">
    <property type="component" value="Unassembled WGS sequence"/>
</dbReference>